<protein>
    <submittedName>
        <fullName evidence="1">Uncharacterized protein</fullName>
    </submittedName>
</protein>
<organism evidence="1 2">
    <name type="scientific">Deinococcus arboris</name>
    <dbReference type="NCBI Taxonomy" id="2682977"/>
    <lineage>
        <taxon>Bacteria</taxon>
        <taxon>Thermotogati</taxon>
        <taxon>Deinococcota</taxon>
        <taxon>Deinococci</taxon>
        <taxon>Deinococcales</taxon>
        <taxon>Deinococcaceae</taxon>
        <taxon>Deinococcus</taxon>
    </lineage>
</organism>
<dbReference type="AlphaFoldDB" id="A0A7C9I0N5"/>
<keyword evidence="2" id="KW-1185">Reference proteome</keyword>
<gene>
    <name evidence="1" type="ORF">GO986_17245</name>
</gene>
<dbReference type="Proteomes" id="UP000483286">
    <property type="component" value="Unassembled WGS sequence"/>
</dbReference>
<evidence type="ECO:0000313" key="1">
    <source>
        <dbReference type="EMBL" id="MVN88490.1"/>
    </source>
</evidence>
<comment type="caution">
    <text evidence="1">The sequence shown here is derived from an EMBL/GenBank/DDBJ whole genome shotgun (WGS) entry which is preliminary data.</text>
</comment>
<accession>A0A7C9I0N5</accession>
<dbReference type="EMBL" id="WQLB01000029">
    <property type="protein sequence ID" value="MVN88490.1"/>
    <property type="molecule type" value="Genomic_DNA"/>
</dbReference>
<evidence type="ECO:0000313" key="2">
    <source>
        <dbReference type="Proteomes" id="UP000483286"/>
    </source>
</evidence>
<proteinExistence type="predicted"/>
<reference evidence="1 2" key="1">
    <citation type="submission" date="2019-12" db="EMBL/GenBank/DDBJ databases">
        <title>Deinococcus sp. HMF7620 Genome sequencing and assembly.</title>
        <authorList>
            <person name="Kang H."/>
            <person name="Kim H."/>
            <person name="Joh K."/>
        </authorList>
    </citation>
    <scope>NUCLEOTIDE SEQUENCE [LARGE SCALE GENOMIC DNA]</scope>
    <source>
        <strain evidence="1 2">HMF7620</strain>
    </source>
</reference>
<dbReference type="RefSeq" id="WP_157460550.1">
    <property type="nucleotide sequence ID" value="NZ_WQLB01000029.1"/>
</dbReference>
<sequence>MKPPSRWQMEREYEQALAATNDPVLRGLITATYLRLRRGYVRVGDLKGHYLYDLGLTPKVLGGPDVSRQLPPVIRRSRRRAA</sequence>
<name>A0A7C9I0N5_9DEIO</name>